<dbReference type="Gene3D" id="3.90.1420.10">
    <property type="entry name" value="Rubisco LSMT, substrate-binding domain"/>
    <property type="match status" value="1"/>
</dbReference>
<protein>
    <recommendedName>
        <fullName evidence="1">Rubisco LSMT substrate-binding domain-containing protein</fullName>
    </recommendedName>
</protein>
<gene>
    <name evidence="2" type="ORF">TL16_g01373</name>
</gene>
<organism evidence="2 3">
    <name type="scientific">Triparma laevis f. inornata</name>
    <dbReference type="NCBI Taxonomy" id="1714386"/>
    <lineage>
        <taxon>Eukaryota</taxon>
        <taxon>Sar</taxon>
        <taxon>Stramenopiles</taxon>
        <taxon>Ochrophyta</taxon>
        <taxon>Bolidophyceae</taxon>
        <taxon>Parmales</taxon>
        <taxon>Triparmaceae</taxon>
        <taxon>Triparma</taxon>
    </lineage>
</organism>
<dbReference type="InterPro" id="IPR015353">
    <property type="entry name" value="Rubisco_LSMT_subst-bd"/>
</dbReference>
<evidence type="ECO:0000313" key="3">
    <source>
        <dbReference type="Proteomes" id="UP001162640"/>
    </source>
</evidence>
<evidence type="ECO:0000313" key="2">
    <source>
        <dbReference type="EMBL" id="GMH53102.1"/>
    </source>
</evidence>
<dbReference type="Proteomes" id="UP001162640">
    <property type="component" value="Unassembled WGS sequence"/>
</dbReference>
<reference evidence="3" key="1">
    <citation type="journal article" date="2023" name="Commun. Biol.">
        <title>Genome analysis of Parmales, the sister group of diatoms, reveals the evolutionary specialization of diatoms from phago-mixotrophs to photoautotrophs.</title>
        <authorList>
            <person name="Ban H."/>
            <person name="Sato S."/>
            <person name="Yoshikawa S."/>
            <person name="Yamada K."/>
            <person name="Nakamura Y."/>
            <person name="Ichinomiya M."/>
            <person name="Sato N."/>
            <person name="Blanc-Mathieu R."/>
            <person name="Endo H."/>
            <person name="Kuwata A."/>
            <person name="Ogata H."/>
        </authorList>
    </citation>
    <scope>NUCLEOTIDE SEQUENCE [LARGE SCALE GENOMIC DNA]</scope>
</reference>
<dbReference type="InterPro" id="IPR036464">
    <property type="entry name" value="Rubisco_LSMT_subst-bd_sf"/>
</dbReference>
<proteinExistence type="predicted"/>
<accession>A0A9W7DSF5</accession>
<comment type="caution">
    <text evidence="2">The sequence shown here is derived from an EMBL/GenBank/DDBJ whole genome shotgun (WGS) entry which is preliminary data.</text>
</comment>
<dbReference type="AlphaFoldDB" id="A0A9W7DSF5"/>
<feature type="non-terminal residue" evidence="2">
    <location>
        <position position="408"/>
    </location>
</feature>
<evidence type="ECO:0000259" key="1">
    <source>
        <dbReference type="Pfam" id="PF09273"/>
    </source>
</evidence>
<feature type="non-terminal residue" evidence="2">
    <location>
        <position position="1"/>
    </location>
</feature>
<dbReference type="EMBL" id="BLQM01000031">
    <property type="protein sequence ID" value="GMH53102.1"/>
    <property type="molecule type" value="Genomic_DNA"/>
</dbReference>
<feature type="domain" description="Rubisco LSMT substrate-binding" evidence="1">
    <location>
        <begin position="232"/>
        <end position="323"/>
    </location>
</feature>
<name>A0A9W7DSF5_9STRA</name>
<sequence length="408" mass="46400">LSLFLPYVAYSYTPSFDPTTLIPTLQSQLSPTSFDVSLTPENTLQLNSGGTVSYPIDNILTEYSSTSDYYHPSSSILHSFLLSSLPLPPLPPLPTLNPLSTTSTTNLDFLLDDLKSDHSTFLQTLDDDDAVGDIDQNTYINLSRHISSRLIYLNSVKMLEPLSLYTSLSHSNSRFLKTSGLLGPKKVEIKKSLQCDIDYNDIVISDYCWKYLECELPDRNIERTGLTFFLDDDDRNYDDKLDILQQKSYTETIDLKISTQDSGTTFDFALMRLLMLKGEDAFLLESVFRENVWEIMELPVSLKNEREVIEAIISTSTTTLERLNSSPPPTPRLQKITDWSVDNLNKIVEELKNEMENLEGKGYYQERRIRELKLDSAWDLEGREGESGGGSLSGEGGYERFLRFEIKY</sequence>
<dbReference type="Pfam" id="PF09273">
    <property type="entry name" value="Rubis-subs-bind"/>
    <property type="match status" value="1"/>
</dbReference>
<dbReference type="SUPFAM" id="SSF81822">
    <property type="entry name" value="RuBisCo LSMT C-terminal, substrate-binding domain"/>
    <property type="match status" value="1"/>
</dbReference>